<dbReference type="AlphaFoldDB" id="M3JWL4"/>
<dbReference type="SUPFAM" id="SSF52972">
    <property type="entry name" value="ITPase-like"/>
    <property type="match status" value="1"/>
</dbReference>
<accession>M3JWL4</accession>
<sequence>MTFNHPLLDKLQKYDFILGSTSPRRQEILRNNLGISKFRVIGSKFAEDLSKDDKTPLEYVQLTSKHKAEHILADLYIGQSPTIILTCDTIISCNDKVFEKPITQENQRNFFEYFGKHPEIDVISALTAIKVENGTTEEFTDYSISKLTFKNDKDLINAYISSNEGLEVAGGFKYQELGCLLFSSMDGDYLNIVGLPLKTFELLNKVVS</sequence>
<evidence type="ECO:0008006" key="5">
    <source>
        <dbReference type="Google" id="ProtNLM"/>
    </source>
</evidence>
<keyword evidence="4" id="KW-1185">Reference proteome</keyword>
<dbReference type="Gene3D" id="3.90.950.10">
    <property type="match status" value="1"/>
</dbReference>
<dbReference type="EMBL" id="AOGT01001618">
    <property type="protein sequence ID" value="EMG47335.1"/>
    <property type="molecule type" value="Genomic_DNA"/>
</dbReference>
<dbReference type="HOGENOM" id="CLU_040416_0_2_1"/>
<dbReference type="Pfam" id="PF02545">
    <property type="entry name" value="Maf"/>
    <property type="match status" value="1"/>
</dbReference>
<dbReference type="STRING" id="1245528.M3JWL4"/>
<dbReference type="OMA" id="RDQRMHK"/>
<reference evidence="3 4" key="1">
    <citation type="submission" date="2013-02" db="EMBL/GenBank/DDBJ databases">
        <title>Genome sequence of Candida maltosa Xu316, a potential industrial strain for xylitol and ethanol production.</title>
        <authorList>
            <person name="Yu J."/>
            <person name="Wang Q."/>
            <person name="Geng X."/>
            <person name="Bao W."/>
            <person name="He P."/>
            <person name="Cai J."/>
        </authorList>
    </citation>
    <scope>NUCLEOTIDE SEQUENCE [LARGE SCALE GENOMIC DNA]</scope>
    <source>
        <strain evidence="4">Xu316</strain>
    </source>
</reference>
<dbReference type="Proteomes" id="UP000011777">
    <property type="component" value="Unassembled WGS sequence"/>
</dbReference>
<dbReference type="InterPro" id="IPR003697">
    <property type="entry name" value="Maf-like"/>
</dbReference>
<evidence type="ECO:0000256" key="1">
    <source>
        <dbReference type="ARBA" id="ARBA00001968"/>
    </source>
</evidence>
<keyword evidence="2" id="KW-0378">Hydrolase</keyword>
<comment type="cofactor">
    <cofactor evidence="1">
        <name>a divalent metal cation</name>
        <dbReference type="ChEBI" id="CHEBI:60240"/>
    </cofactor>
</comment>
<dbReference type="GO" id="GO:0047429">
    <property type="term" value="F:nucleoside triphosphate diphosphatase activity"/>
    <property type="evidence" value="ECO:0007669"/>
    <property type="project" value="InterPro"/>
</dbReference>
<dbReference type="OrthoDB" id="10267058at2759"/>
<dbReference type="eggNOG" id="KOG1509">
    <property type="taxonomic scope" value="Eukaryota"/>
</dbReference>
<gene>
    <name evidence="3" type="ORF">G210_2353</name>
</gene>
<evidence type="ECO:0000313" key="4">
    <source>
        <dbReference type="Proteomes" id="UP000011777"/>
    </source>
</evidence>
<dbReference type="HAMAP" id="MF_00528">
    <property type="entry name" value="Maf"/>
    <property type="match status" value="1"/>
</dbReference>
<comment type="caution">
    <text evidence="3">The sequence shown here is derived from an EMBL/GenBank/DDBJ whole genome shotgun (WGS) entry which is preliminary data.</text>
</comment>
<proteinExistence type="inferred from homology"/>
<evidence type="ECO:0000313" key="3">
    <source>
        <dbReference type="EMBL" id="EMG47335.1"/>
    </source>
</evidence>
<dbReference type="PANTHER" id="PTHR43213">
    <property type="entry name" value="BIFUNCTIONAL DTTP/UTP PYROPHOSPHATASE/METHYLTRANSFERASE PROTEIN-RELATED"/>
    <property type="match status" value="1"/>
</dbReference>
<organism evidence="3 4">
    <name type="scientific">Candida maltosa (strain Xu316)</name>
    <name type="common">Yeast</name>
    <dbReference type="NCBI Taxonomy" id="1245528"/>
    <lineage>
        <taxon>Eukaryota</taxon>
        <taxon>Fungi</taxon>
        <taxon>Dikarya</taxon>
        <taxon>Ascomycota</taxon>
        <taxon>Saccharomycotina</taxon>
        <taxon>Pichiomycetes</taxon>
        <taxon>Debaryomycetaceae</taxon>
        <taxon>Candida/Lodderomyces clade</taxon>
        <taxon>Candida</taxon>
    </lineage>
</organism>
<dbReference type="InterPro" id="IPR029001">
    <property type="entry name" value="ITPase-like_fam"/>
</dbReference>
<dbReference type="PANTHER" id="PTHR43213:SF5">
    <property type="entry name" value="BIFUNCTIONAL DTTP_UTP PYROPHOSPHATASE_METHYLTRANSFERASE PROTEIN-RELATED"/>
    <property type="match status" value="1"/>
</dbReference>
<dbReference type="PIRSF" id="PIRSF006305">
    <property type="entry name" value="Maf"/>
    <property type="match status" value="1"/>
</dbReference>
<protein>
    <recommendedName>
        <fullName evidence="5">Maf-like protein</fullName>
    </recommendedName>
</protein>
<dbReference type="NCBIfam" id="TIGR00172">
    <property type="entry name" value="maf"/>
    <property type="match status" value="1"/>
</dbReference>
<evidence type="ECO:0000256" key="2">
    <source>
        <dbReference type="ARBA" id="ARBA00022801"/>
    </source>
</evidence>
<name>M3JWL4_CANMX</name>